<reference evidence="19" key="1">
    <citation type="journal article" date="2016" name="Nature">
        <title>The genome of the seagrass Zostera marina reveals angiosperm adaptation to the sea.</title>
        <authorList>
            <person name="Olsen J.L."/>
            <person name="Rouze P."/>
            <person name="Verhelst B."/>
            <person name="Lin Y.-C."/>
            <person name="Bayer T."/>
            <person name="Collen J."/>
            <person name="Dattolo E."/>
            <person name="De Paoli E."/>
            <person name="Dittami S."/>
            <person name="Maumus F."/>
            <person name="Michel G."/>
            <person name="Kersting A."/>
            <person name="Lauritano C."/>
            <person name="Lohaus R."/>
            <person name="Toepel M."/>
            <person name="Tonon T."/>
            <person name="Vanneste K."/>
            <person name="Amirebrahimi M."/>
            <person name="Brakel J."/>
            <person name="Bostroem C."/>
            <person name="Chovatia M."/>
            <person name="Grimwood J."/>
            <person name="Jenkins J.W."/>
            <person name="Jueterbock A."/>
            <person name="Mraz A."/>
            <person name="Stam W.T."/>
            <person name="Tice H."/>
            <person name="Bornberg-Bauer E."/>
            <person name="Green P.J."/>
            <person name="Pearson G.A."/>
            <person name="Procaccini G."/>
            <person name="Duarte C.M."/>
            <person name="Schmutz J."/>
            <person name="Reusch T.B.H."/>
            <person name="Van de Peer Y."/>
        </authorList>
    </citation>
    <scope>NUCLEOTIDE SEQUENCE [LARGE SCALE GENOMIC DNA]</scope>
    <source>
        <strain evidence="19">cv. Finnish</strain>
    </source>
</reference>
<protein>
    <recommendedName>
        <fullName evidence="15">Phospholipid-transporting ATPase</fullName>
        <ecNumber evidence="15">7.6.2.1</ecNumber>
    </recommendedName>
</protein>
<dbReference type="Gene3D" id="3.40.1110.10">
    <property type="entry name" value="Calcium-transporting ATPase, cytoplasmic domain N"/>
    <property type="match status" value="1"/>
</dbReference>
<feature type="transmembrane region" description="Helical" evidence="15">
    <location>
        <begin position="310"/>
        <end position="332"/>
    </location>
</feature>
<dbReference type="InterPro" id="IPR044492">
    <property type="entry name" value="P_typ_ATPase_HD_dom"/>
</dbReference>
<feature type="binding site" evidence="13">
    <location>
        <position position="730"/>
    </location>
    <ligand>
        <name>ATP</name>
        <dbReference type="ChEBI" id="CHEBI:30616"/>
    </ligand>
</feature>
<dbReference type="Pfam" id="PF16209">
    <property type="entry name" value="PhoLip_ATPase_N"/>
    <property type="match status" value="1"/>
</dbReference>
<evidence type="ECO:0000256" key="1">
    <source>
        <dbReference type="ARBA" id="ARBA00004141"/>
    </source>
</evidence>
<accession>A0A0K9PVS4</accession>
<dbReference type="InterPro" id="IPR032630">
    <property type="entry name" value="P_typ_ATPase_c"/>
</dbReference>
<dbReference type="Proteomes" id="UP000036987">
    <property type="component" value="Unassembled WGS sequence"/>
</dbReference>
<feature type="binding site" evidence="13">
    <location>
        <position position="591"/>
    </location>
    <ligand>
        <name>ATP</name>
        <dbReference type="ChEBI" id="CHEBI:30616"/>
    </ligand>
</feature>
<feature type="binding site" evidence="13">
    <location>
        <position position="543"/>
    </location>
    <ligand>
        <name>ATP</name>
        <dbReference type="ChEBI" id="CHEBI:30616"/>
    </ligand>
</feature>
<feature type="binding site" evidence="13">
    <location>
        <position position="857"/>
    </location>
    <ligand>
        <name>ATP</name>
        <dbReference type="ChEBI" id="CHEBI:30616"/>
    </ligand>
</feature>
<dbReference type="Gene3D" id="2.70.150.10">
    <property type="entry name" value="Calcium-transporting ATPase, cytoplasmic transduction domain A"/>
    <property type="match status" value="1"/>
</dbReference>
<feature type="binding site" evidence="14">
    <location>
        <position position="437"/>
    </location>
    <ligand>
        <name>Mg(2+)</name>
        <dbReference type="ChEBI" id="CHEBI:18420"/>
    </ligand>
</feature>
<dbReference type="GO" id="GO:0045332">
    <property type="term" value="P:phospholipid translocation"/>
    <property type="evidence" value="ECO:0000318"/>
    <property type="project" value="GO_Central"/>
</dbReference>
<sequence>MDGNRRRRRNLRLSKILTFSCLKSGFKDSHSQIGLPGFSREVFIDDRQNPNSDDSWQQHRYCSNYVSSTKYHILTFLPKSLFEQFRRVANFYFLTAACLSFTNLSPFEPLSVVSPLVFVIGATMLKEAIEDGRRYQMDKEVNNREIKIHIGSGVFRETKWRKLKVGDVVKVGKDCYFPADLLLLSSSYDDGVCYVETMNLDGETNLKLKLAVEPTSTHFQEDSDFRSMPSMTVRCEDPNANLYTFVGNLEYETTLHALSPQQLLLRDSKLRNTEFVYGAVIFTGRETKVMENQVEMPSKRSKIEKKMDKIIALLLSTLVFISVFGSIFFGIYTGRDVDDDGKSKRWYLQPEDTTVYFDPERPAVAALLHFVSALVLYGYFIPISLYVTIEIVKILQSIFINRDMEMYDEVSDKPAHARTSNLNEELGQVDTVLSDKTGTLTSNSMEFIKCSIAGISYGNGITEVERSLMAKKDPDFVDTAPISTAVKGFNFIDDRITGGNWMNQQDSDAIQMFFRVLATCHTAIPNLDKSTGEVTYEAESPDEAAFVIAGRELGFQFYKRSQTTISLLELDPTNPRTKVELTYDLLNVLEFSSSRKRMSVIVRDPAGKLMVMSKGADSVMLELLSPDNGSELERRTRKDVDRYAEDGLRTLVLAYRELSEKEYMDFDKIFRGSKTSIGSDREEKIENAARLIENDLTLLGATAVEDRLQMGVPQCIDSLSRAGIKIWVLTGDKMETAINIGFACSLLRQEMKQIKITPIDSGKDRDSLQKGIKNQINNGLDDIHQSNPVEVWALIIDGTSLDFVLQNRETKDSFYKLAACCASVICCRSSPIQKALVTRFVKLQNQKTTLAIGDGANDVGMLKEADIGVGISGFEGMQAVMASDVAIAQFRFLERLLLVHGHWCYRRISSMVCYFFYKNITFGFTLFFFEAFASFSGIAAYNDWFLSLYNVFFTSLPVIALGVFDQDVSAAHCIKFPILYKQGIRNSLFRWIRILGWMINGILNAVVIFFLCTNSLINTNAFRRTGEPPDMQIVGVTMYTCVVWVVNVQMVLFVKYFTVIHHVSIWGGILLWYIFLLIYGAIPPRISETGFMVFVETCASSPYYWMTTLCVVTATLIPYLTYSVVQTSFFPMCHEKILFMQRFIGDTRNMEVEPTHTHVGCTARLEAKLGKIRHRVHHALQTPSS</sequence>
<feature type="binding site" evidence="13">
    <location>
        <position position="614"/>
    </location>
    <ligand>
        <name>ATP</name>
        <dbReference type="ChEBI" id="CHEBI:30616"/>
    </ligand>
</feature>
<evidence type="ECO:0000256" key="9">
    <source>
        <dbReference type="ARBA" id="ARBA00022989"/>
    </source>
</evidence>
<feature type="binding site" evidence="13">
    <location>
        <position position="435"/>
    </location>
    <ligand>
        <name>ATP</name>
        <dbReference type="ChEBI" id="CHEBI:30616"/>
    </ligand>
</feature>
<dbReference type="InterPro" id="IPR018303">
    <property type="entry name" value="ATPase_P-typ_P_site"/>
</dbReference>
<dbReference type="GO" id="GO:0000287">
    <property type="term" value="F:magnesium ion binding"/>
    <property type="evidence" value="ECO:0007669"/>
    <property type="project" value="UniProtKB-UniRule"/>
</dbReference>
<evidence type="ECO:0000256" key="14">
    <source>
        <dbReference type="PIRSR" id="PIRSR606539-3"/>
    </source>
</evidence>
<evidence type="ECO:0000256" key="10">
    <source>
        <dbReference type="ARBA" id="ARBA00023136"/>
    </source>
</evidence>
<feature type="binding site" evidence="13">
    <location>
        <position position="834"/>
    </location>
    <ligand>
        <name>ATP</name>
        <dbReference type="ChEBI" id="CHEBI:30616"/>
    </ligand>
</feature>
<dbReference type="SUPFAM" id="SSF81653">
    <property type="entry name" value="Calcium ATPase, transduction domain A"/>
    <property type="match status" value="1"/>
</dbReference>
<feature type="binding site" evidence="13">
    <location>
        <position position="732"/>
    </location>
    <ligand>
        <name>ATP</name>
        <dbReference type="ChEBI" id="CHEBI:30616"/>
    </ligand>
</feature>
<feature type="binding site" evidence="13">
    <location>
        <position position="858"/>
    </location>
    <ligand>
        <name>ATP</name>
        <dbReference type="ChEBI" id="CHEBI:30616"/>
    </ligand>
</feature>
<feature type="domain" description="P-type ATPase C-terminal" evidence="17">
    <location>
        <begin position="880"/>
        <end position="1131"/>
    </location>
</feature>
<feature type="domain" description="P-type ATPase N-terminal" evidence="16">
    <location>
        <begin position="52"/>
        <end position="111"/>
    </location>
</feature>
<feature type="active site" description="4-aspartylphosphate intermediate" evidence="12">
    <location>
        <position position="435"/>
    </location>
</feature>
<dbReference type="SUPFAM" id="SSF56784">
    <property type="entry name" value="HAD-like"/>
    <property type="match status" value="1"/>
</dbReference>
<dbReference type="SUPFAM" id="SSF81660">
    <property type="entry name" value="Metal cation-transporting ATPase, ATP-binding domain N"/>
    <property type="match status" value="1"/>
</dbReference>
<proteinExistence type="inferred from homology"/>
<dbReference type="STRING" id="29655.A0A0K9PVS4"/>
<dbReference type="InterPro" id="IPR023298">
    <property type="entry name" value="ATPase_P-typ_TM_dom_sf"/>
</dbReference>
<feature type="transmembrane region" description="Helical" evidence="15">
    <location>
        <begin position="1031"/>
        <end position="1054"/>
    </location>
</feature>
<dbReference type="NCBIfam" id="TIGR01652">
    <property type="entry name" value="ATPase-Plipid"/>
    <property type="match status" value="1"/>
</dbReference>
<evidence type="ECO:0000313" key="18">
    <source>
        <dbReference type="EMBL" id="KMZ73049.1"/>
    </source>
</evidence>
<dbReference type="SUPFAM" id="SSF81665">
    <property type="entry name" value="Calcium ATPase, transmembrane domain M"/>
    <property type="match status" value="1"/>
</dbReference>
<dbReference type="SFLD" id="SFLDF00027">
    <property type="entry name" value="p-type_atpase"/>
    <property type="match status" value="1"/>
</dbReference>
<evidence type="ECO:0000256" key="3">
    <source>
        <dbReference type="ARBA" id="ARBA00022692"/>
    </source>
</evidence>
<feature type="transmembrane region" description="Helical" evidence="15">
    <location>
        <begin position="1063"/>
        <end position="1082"/>
    </location>
</feature>
<dbReference type="PRINTS" id="PR00119">
    <property type="entry name" value="CATATPASE"/>
</dbReference>
<feature type="transmembrane region" description="Helical" evidence="15">
    <location>
        <begin position="1102"/>
        <end position="1122"/>
    </location>
</feature>
<feature type="binding site" evidence="14">
    <location>
        <position position="858"/>
    </location>
    <ligand>
        <name>Mg(2+)</name>
        <dbReference type="ChEBI" id="CHEBI:18420"/>
    </ligand>
</feature>
<keyword evidence="3 15" id="KW-0812">Transmembrane</keyword>
<dbReference type="OrthoDB" id="377733at2759"/>
<dbReference type="InterPro" id="IPR023299">
    <property type="entry name" value="ATPase_P-typ_cyto_dom_N"/>
</dbReference>
<dbReference type="FunFam" id="3.40.50.1000:FF:000014">
    <property type="entry name" value="Phospholipid-transporting ATPase"/>
    <property type="match status" value="1"/>
</dbReference>
<comment type="cofactor">
    <cofactor evidence="14">
        <name>Mg(2+)</name>
        <dbReference type="ChEBI" id="CHEBI:18420"/>
    </cofactor>
</comment>
<keyword evidence="6 13" id="KW-0067">ATP-binding</keyword>
<evidence type="ECO:0000259" key="16">
    <source>
        <dbReference type="Pfam" id="PF16209"/>
    </source>
</evidence>
<dbReference type="PANTHER" id="PTHR24092:SF175">
    <property type="entry name" value="PHOSPHOLIPID-TRANSPORTING ATPASE"/>
    <property type="match status" value="1"/>
</dbReference>
<keyword evidence="8 15" id="KW-1278">Translocase</keyword>
<evidence type="ECO:0000256" key="4">
    <source>
        <dbReference type="ARBA" id="ARBA00022723"/>
    </source>
</evidence>
<organism evidence="18 19">
    <name type="scientific">Zostera marina</name>
    <name type="common">Eelgrass</name>
    <dbReference type="NCBI Taxonomy" id="29655"/>
    <lineage>
        <taxon>Eukaryota</taxon>
        <taxon>Viridiplantae</taxon>
        <taxon>Streptophyta</taxon>
        <taxon>Embryophyta</taxon>
        <taxon>Tracheophyta</taxon>
        <taxon>Spermatophyta</taxon>
        <taxon>Magnoliopsida</taxon>
        <taxon>Liliopsida</taxon>
        <taxon>Zosteraceae</taxon>
        <taxon>Zostera</taxon>
    </lineage>
</organism>
<dbReference type="FunFam" id="2.70.150.10:FF:000023">
    <property type="entry name" value="Phospholipid-transporting ATPase"/>
    <property type="match status" value="1"/>
</dbReference>
<feature type="transmembrane region" description="Helical" evidence="15">
    <location>
        <begin position="915"/>
        <end position="938"/>
    </location>
</feature>
<dbReference type="CDD" id="cd02073">
    <property type="entry name" value="P-type_ATPase_APLT_Dnf-like"/>
    <property type="match status" value="1"/>
</dbReference>
<dbReference type="GO" id="GO:0005524">
    <property type="term" value="F:ATP binding"/>
    <property type="evidence" value="ECO:0007669"/>
    <property type="project" value="UniProtKB-UniRule"/>
</dbReference>
<feature type="binding site" evidence="13">
    <location>
        <position position="436"/>
    </location>
    <ligand>
        <name>ATP</name>
        <dbReference type="ChEBI" id="CHEBI:30616"/>
    </ligand>
</feature>
<feature type="binding site" evidence="13">
    <location>
        <position position="649"/>
    </location>
    <ligand>
        <name>ATP</name>
        <dbReference type="ChEBI" id="CHEBI:30616"/>
    </ligand>
</feature>
<dbReference type="Pfam" id="PF13246">
    <property type="entry name" value="Cation_ATPase"/>
    <property type="match status" value="1"/>
</dbReference>
<comment type="catalytic activity">
    <reaction evidence="11 15">
        <text>ATP + H2O + phospholipidSide 1 = ADP + phosphate + phospholipidSide 2.</text>
        <dbReference type="EC" id="7.6.2.1"/>
    </reaction>
</comment>
<evidence type="ECO:0000256" key="6">
    <source>
        <dbReference type="ARBA" id="ARBA00022840"/>
    </source>
</evidence>
<dbReference type="PANTHER" id="PTHR24092">
    <property type="entry name" value="PROBABLE PHOSPHOLIPID-TRANSPORTING ATPASE"/>
    <property type="match status" value="1"/>
</dbReference>
<gene>
    <name evidence="18" type="ORF">ZOSMA_155G00470</name>
</gene>
<dbReference type="GO" id="GO:0016887">
    <property type="term" value="F:ATP hydrolysis activity"/>
    <property type="evidence" value="ECO:0007669"/>
    <property type="project" value="InterPro"/>
</dbReference>
<evidence type="ECO:0000256" key="7">
    <source>
        <dbReference type="ARBA" id="ARBA00022842"/>
    </source>
</evidence>
<dbReference type="GO" id="GO:0140326">
    <property type="term" value="F:ATPase-coupled intramembrane lipid transporter activity"/>
    <property type="evidence" value="ECO:0000318"/>
    <property type="project" value="GO_Central"/>
</dbReference>
<dbReference type="EMBL" id="LFYR01000607">
    <property type="protein sequence ID" value="KMZ73049.1"/>
    <property type="molecule type" value="Genomic_DNA"/>
</dbReference>
<dbReference type="AlphaFoldDB" id="A0A0K9PVS4"/>
<evidence type="ECO:0000256" key="12">
    <source>
        <dbReference type="PIRSR" id="PIRSR606539-1"/>
    </source>
</evidence>
<feature type="binding site" evidence="14">
    <location>
        <position position="435"/>
    </location>
    <ligand>
        <name>Mg(2+)</name>
        <dbReference type="ChEBI" id="CHEBI:18420"/>
    </ligand>
</feature>
<dbReference type="PROSITE" id="PS00154">
    <property type="entry name" value="ATPASE_E1_E2"/>
    <property type="match status" value="1"/>
</dbReference>
<keyword evidence="7 14" id="KW-0460">Magnesium</keyword>
<dbReference type="NCBIfam" id="TIGR01494">
    <property type="entry name" value="ATPase_P-type"/>
    <property type="match status" value="1"/>
</dbReference>
<keyword evidence="19" id="KW-1185">Reference proteome</keyword>
<dbReference type="InterPro" id="IPR006539">
    <property type="entry name" value="P-type_ATPase_IV"/>
</dbReference>
<dbReference type="InterPro" id="IPR001757">
    <property type="entry name" value="P_typ_ATPase"/>
</dbReference>
<dbReference type="SFLD" id="SFLDG00002">
    <property type="entry name" value="C1.7:_P-type_atpase_like"/>
    <property type="match status" value="1"/>
</dbReference>
<keyword evidence="9 15" id="KW-1133">Transmembrane helix</keyword>
<comment type="similarity">
    <text evidence="2 15">Belongs to the cation transport ATPase (P-type) (TC 3.A.3) family. Type IV subfamily.</text>
</comment>
<dbReference type="InterPro" id="IPR023214">
    <property type="entry name" value="HAD_sf"/>
</dbReference>
<feature type="transmembrane region" description="Helical" evidence="15">
    <location>
        <begin position="991"/>
        <end position="1011"/>
    </location>
</feature>
<comment type="subcellular location">
    <subcellularLocation>
        <location evidence="1 15">Membrane</location>
        <topology evidence="1 15">Multi-pass membrane protein</topology>
    </subcellularLocation>
</comment>
<feature type="binding site" evidence="13">
    <location>
        <position position="437"/>
    </location>
    <ligand>
        <name>ATP</name>
        <dbReference type="ChEBI" id="CHEBI:30616"/>
    </ligand>
</feature>
<keyword evidence="10 15" id="KW-0472">Membrane</keyword>
<evidence type="ECO:0000256" key="11">
    <source>
        <dbReference type="ARBA" id="ARBA00034036"/>
    </source>
</evidence>
<keyword evidence="5 13" id="KW-0547">Nucleotide-binding</keyword>
<dbReference type="Pfam" id="PF16212">
    <property type="entry name" value="PhoLip_ATPase_C"/>
    <property type="match status" value="1"/>
</dbReference>
<name>A0A0K9PVS4_ZOSMR</name>
<evidence type="ECO:0000256" key="15">
    <source>
        <dbReference type="RuleBase" id="RU362033"/>
    </source>
</evidence>
<evidence type="ECO:0000259" key="17">
    <source>
        <dbReference type="Pfam" id="PF16212"/>
    </source>
</evidence>
<feature type="transmembrane region" description="Helical" evidence="15">
    <location>
        <begin position="944"/>
        <end position="964"/>
    </location>
</feature>
<feature type="binding site" evidence="13">
    <location>
        <position position="828"/>
    </location>
    <ligand>
        <name>ATP</name>
        <dbReference type="ChEBI" id="CHEBI:30616"/>
    </ligand>
</feature>
<comment type="caution">
    <text evidence="18">The sequence shown here is derived from an EMBL/GenBank/DDBJ whole genome shotgun (WGS) entry which is preliminary data.</text>
</comment>
<keyword evidence="4 14" id="KW-0479">Metal-binding</keyword>
<dbReference type="Gene3D" id="3.40.50.1000">
    <property type="entry name" value="HAD superfamily/HAD-like"/>
    <property type="match status" value="1"/>
</dbReference>
<feature type="binding site" evidence="14">
    <location>
        <position position="854"/>
    </location>
    <ligand>
        <name>Mg(2+)</name>
        <dbReference type="ChEBI" id="CHEBI:18420"/>
    </ligand>
</feature>
<evidence type="ECO:0000256" key="2">
    <source>
        <dbReference type="ARBA" id="ARBA00008109"/>
    </source>
</evidence>
<dbReference type="SFLD" id="SFLDS00003">
    <property type="entry name" value="Haloacid_Dehalogenase"/>
    <property type="match status" value="1"/>
</dbReference>
<evidence type="ECO:0000256" key="5">
    <source>
        <dbReference type="ARBA" id="ARBA00022741"/>
    </source>
</evidence>
<evidence type="ECO:0000256" key="13">
    <source>
        <dbReference type="PIRSR" id="PIRSR606539-2"/>
    </source>
</evidence>
<dbReference type="InterPro" id="IPR032631">
    <property type="entry name" value="P-type_ATPase_N"/>
</dbReference>
<dbReference type="EC" id="7.6.2.1" evidence="15"/>
<dbReference type="GO" id="GO:0005886">
    <property type="term" value="C:plasma membrane"/>
    <property type="evidence" value="ECO:0000318"/>
    <property type="project" value="GO_Central"/>
</dbReference>
<dbReference type="InterPro" id="IPR008250">
    <property type="entry name" value="ATPase_P-typ_transduc_dom_A_sf"/>
</dbReference>
<dbReference type="InterPro" id="IPR036412">
    <property type="entry name" value="HAD-like_sf"/>
</dbReference>
<evidence type="ECO:0000313" key="19">
    <source>
        <dbReference type="Proteomes" id="UP000036987"/>
    </source>
</evidence>
<feature type="transmembrane region" description="Helical" evidence="15">
    <location>
        <begin position="366"/>
        <end position="389"/>
    </location>
</feature>
<feature type="binding site" evidence="13">
    <location>
        <position position="731"/>
    </location>
    <ligand>
        <name>ATP</name>
        <dbReference type="ChEBI" id="CHEBI:30616"/>
    </ligand>
</feature>
<evidence type="ECO:0000256" key="8">
    <source>
        <dbReference type="ARBA" id="ARBA00022967"/>
    </source>
</evidence>